<dbReference type="GO" id="GO:0004843">
    <property type="term" value="F:cysteine-type deubiquitinase activity"/>
    <property type="evidence" value="ECO:0007669"/>
    <property type="project" value="UniProtKB-EC"/>
</dbReference>
<dbReference type="InterPro" id="IPR038765">
    <property type="entry name" value="Papain-like_cys_pep_sf"/>
</dbReference>
<dbReference type="EMBL" id="HG673626">
    <property type="protein sequence ID" value="CDI84225.1"/>
    <property type="molecule type" value="Genomic_DNA"/>
</dbReference>
<evidence type="ECO:0000313" key="9">
    <source>
        <dbReference type="EMBL" id="CDI84225.1"/>
    </source>
</evidence>
<protein>
    <recommendedName>
        <fullName evidence="2">ubiquitinyl hydrolase 1</fullName>
        <ecNumber evidence="2">3.4.19.12</ecNumber>
    </recommendedName>
</protein>
<dbReference type="OMA" id="NEPQIFA"/>
<dbReference type="Pfam" id="PF10275">
    <property type="entry name" value="Peptidase_C65"/>
    <property type="match status" value="1"/>
</dbReference>
<keyword evidence="5" id="KW-0378">Hydrolase</keyword>
<dbReference type="GO" id="GO:0006508">
    <property type="term" value="P:proteolysis"/>
    <property type="evidence" value="ECO:0007669"/>
    <property type="project" value="UniProtKB-KW"/>
</dbReference>
<proteinExistence type="predicted"/>
<dbReference type="CDD" id="cd22749">
    <property type="entry name" value="Otubain_C65"/>
    <property type="match status" value="1"/>
</dbReference>
<accession>U6GVL3</accession>
<dbReference type="InterPro" id="IPR019400">
    <property type="entry name" value="Peptidase_C65_otubain"/>
</dbReference>
<evidence type="ECO:0000256" key="5">
    <source>
        <dbReference type="ARBA" id="ARBA00022801"/>
    </source>
</evidence>
<dbReference type="PANTHER" id="PTHR12931">
    <property type="entry name" value="UBIQUITIN THIOLESTERASE PROTEIN OTUB"/>
    <property type="match status" value="1"/>
</dbReference>
<dbReference type="PROSITE" id="PS50802">
    <property type="entry name" value="OTU"/>
    <property type="match status" value="1"/>
</dbReference>
<evidence type="ECO:0000256" key="1">
    <source>
        <dbReference type="ARBA" id="ARBA00000707"/>
    </source>
</evidence>
<dbReference type="InterPro" id="IPR003323">
    <property type="entry name" value="OTU_dom"/>
</dbReference>
<reference evidence="9" key="1">
    <citation type="submission" date="2013-10" db="EMBL/GenBank/DDBJ databases">
        <title>Genomic analysis of the causative agents of coccidiosis in chickens.</title>
        <authorList>
            <person name="Reid A.J."/>
            <person name="Blake D."/>
            <person name="Billington K."/>
            <person name="Browne H."/>
            <person name="Dunn M."/>
            <person name="Hung S."/>
            <person name="Kawahara F."/>
            <person name="Miranda-Saavedra D."/>
            <person name="Mourier T."/>
            <person name="Nagra H."/>
            <person name="Otto T.D."/>
            <person name="Rawlings N."/>
            <person name="Sanchez A."/>
            <person name="Sanders M."/>
            <person name="Subramaniam C."/>
            <person name="Tay Y."/>
            <person name="Dear P."/>
            <person name="Doerig C."/>
            <person name="Gruber A."/>
            <person name="Parkinson J."/>
            <person name="Shirley M."/>
            <person name="Wan K.L."/>
            <person name="Berriman M."/>
            <person name="Tomley F."/>
            <person name="Pain A."/>
        </authorList>
    </citation>
    <scope>NUCLEOTIDE SEQUENCE</scope>
    <source>
        <strain evidence="9">Houghton</strain>
    </source>
</reference>
<sequence>NIKGNSSSSSSSPSPSRSSSSSRSGSSTGSPSSTTISSINTSSMGAPVGEQLGGAPLDSSGVGAEVVQQPHAHVSSPSSSSSSAAAAAAAAAAEEEETLQQKAEWEVEVNQEHLVGPPIPLIDLVPEFIQGSNASEKILFLAGQKQQQQQQQQQQQGGGVARVRRIRRDGCCFYRSYLFGVFECLLLNKHKLQQFREKVDSEIVPKMEATGYTKDSIEEFVDEVHAALDKLSSPTASLADLEEIFNDSSSSNYLVVFARLTTASELKSREEHYQPFLEAADSVSSFCSREVEPMWVAANEPQIFALSSSLGVSVEVFYVDQSPAKQPVRHVFPAETEGPSVQLLYRPGHYDLLYLASRS</sequence>
<dbReference type="VEuPathDB" id="ToxoDB:EAH_00050270"/>
<dbReference type="AlphaFoldDB" id="U6GVL3"/>
<dbReference type="InterPro" id="IPR042468">
    <property type="entry name" value="Peptidase_C65_otubain_sub1"/>
</dbReference>
<evidence type="ECO:0000256" key="6">
    <source>
        <dbReference type="ARBA" id="ARBA00022807"/>
    </source>
</evidence>
<evidence type="ECO:0000256" key="2">
    <source>
        <dbReference type="ARBA" id="ARBA00012759"/>
    </source>
</evidence>
<dbReference type="GO" id="GO:0071108">
    <property type="term" value="P:protein K48-linked deubiquitination"/>
    <property type="evidence" value="ECO:0007669"/>
    <property type="project" value="TreeGrafter"/>
</dbReference>
<feature type="compositionally biased region" description="Low complexity" evidence="7">
    <location>
        <begin position="75"/>
        <end position="92"/>
    </location>
</feature>
<dbReference type="EC" id="3.4.19.12" evidence="2"/>
<keyword evidence="3" id="KW-0645">Protease</keyword>
<evidence type="ECO:0000256" key="7">
    <source>
        <dbReference type="SAM" id="MobiDB-lite"/>
    </source>
</evidence>
<evidence type="ECO:0000256" key="4">
    <source>
        <dbReference type="ARBA" id="ARBA00022786"/>
    </source>
</evidence>
<dbReference type="InterPro" id="IPR042467">
    <property type="entry name" value="Peptidase_C65_otubain_sub2"/>
</dbReference>
<dbReference type="GO" id="GO:0005634">
    <property type="term" value="C:nucleus"/>
    <property type="evidence" value="ECO:0007669"/>
    <property type="project" value="TreeGrafter"/>
</dbReference>
<dbReference type="SUPFAM" id="SSF54001">
    <property type="entry name" value="Cysteine proteinases"/>
    <property type="match status" value="1"/>
</dbReference>
<keyword evidence="6" id="KW-0788">Thiol protease</keyword>
<evidence type="ECO:0000259" key="8">
    <source>
        <dbReference type="PROSITE" id="PS50802"/>
    </source>
</evidence>
<dbReference type="PANTHER" id="PTHR12931:SF15">
    <property type="entry name" value="UBIQUITIN THIOESTERASE OTUBAIN-LIKE"/>
    <property type="match status" value="1"/>
</dbReference>
<feature type="non-terminal residue" evidence="9">
    <location>
        <position position="1"/>
    </location>
</feature>
<reference evidence="9" key="2">
    <citation type="submission" date="2013-10" db="EMBL/GenBank/DDBJ databases">
        <authorList>
            <person name="Aslett M."/>
        </authorList>
    </citation>
    <scope>NUCLEOTIDE SEQUENCE</scope>
    <source>
        <strain evidence="9">Houghton</strain>
    </source>
</reference>
<feature type="domain" description="OTU" evidence="8">
    <location>
        <begin position="161"/>
        <end position="356"/>
    </location>
</feature>
<gene>
    <name evidence="9" type="ORF">EAH_00050270</name>
</gene>
<name>U6GVL3_EIMAC</name>
<dbReference type="RefSeq" id="XP_013246748.1">
    <property type="nucleotide sequence ID" value="XM_013391294.1"/>
</dbReference>
<dbReference type="Proteomes" id="UP000018050">
    <property type="component" value="Unassembled WGS sequence"/>
</dbReference>
<evidence type="ECO:0000256" key="3">
    <source>
        <dbReference type="ARBA" id="ARBA00022670"/>
    </source>
</evidence>
<keyword evidence="4" id="KW-0833">Ubl conjugation pathway</keyword>
<feature type="region of interest" description="Disordered" evidence="7">
    <location>
        <begin position="1"/>
        <end position="101"/>
    </location>
</feature>
<evidence type="ECO:0000313" key="10">
    <source>
        <dbReference type="Proteomes" id="UP000018050"/>
    </source>
</evidence>
<organism evidence="9 10">
    <name type="scientific">Eimeria acervulina</name>
    <name type="common">Coccidian parasite</name>
    <dbReference type="NCBI Taxonomy" id="5801"/>
    <lineage>
        <taxon>Eukaryota</taxon>
        <taxon>Sar</taxon>
        <taxon>Alveolata</taxon>
        <taxon>Apicomplexa</taxon>
        <taxon>Conoidasida</taxon>
        <taxon>Coccidia</taxon>
        <taxon>Eucoccidiorida</taxon>
        <taxon>Eimeriorina</taxon>
        <taxon>Eimeriidae</taxon>
        <taxon>Eimeria</taxon>
    </lineage>
</organism>
<dbReference type="GeneID" id="25273097"/>
<dbReference type="OrthoDB" id="18915at2759"/>
<dbReference type="Gene3D" id="1.20.1300.20">
    <property type="entry name" value="Peptidase C65 Otubain, subdomain 2"/>
    <property type="match status" value="1"/>
</dbReference>
<dbReference type="Gene3D" id="3.30.200.60">
    <property type="entry name" value="Peptidase C65 Otubain, subdomain 1"/>
    <property type="match status" value="1"/>
</dbReference>
<dbReference type="GO" id="GO:0043130">
    <property type="term" value="F:ubiquitin binding"/>
    <property type="evidence" value="ECO:0007669"/>
    <property type="project" value="TreeGrafter"/>
</dbReference>
<comment type="catalytic activity">
    <reaction evidence="1">
        <text>Thiol-dependent hydrolysis of ester, thioester, amide, peptide and isopeptide bonds formed by the C-terminal Gly of ubiquitin (a 76-residue protein attached to proteins as an intracellular targeting signal).</text>
        <dbReference type="EC" id="3.4.19.12"/>
    </reaction>
</comment>
<keyword evidence="10" id="KW-1185">Reference proteome</keyword>
<feature type="compositionally biased region" description="Low complexity" evidence="7">
    <location>
        <begin position="1"/>
        <end position="43"/>
    </location>
</feature>